<comment type="subcellular location">
    <subcellularLocation>
        <location evidence="5">Nucleus</location>
        <location evidence="5">Nucleolus</location>
    </subcellularLocation>
    <subcellularLocation>
        <location evidence="5">Nucleus</location>
        <location evidence="5">Nucleoplasm</location>
    </subcellularLocation>
</comment>
<reference evidence="8 9" key="1">
    <citation type="submission" date="2016-05" db="EMBL/GenBank/DDBJ databases">
        <title>Comparative genomics of biotechnologically important yeasts.</title>
        <authorList>
            <consortium name="DOE Joint Genome Institute"/>
            <person name="Riley R."/>
            <person name="Haridas S."/>
            <person name="Wolfe K.H."/>
            <person name="Lopes M.R."/>
            <person name="Hittinger C.T."/>
            <person name="Goker M."/>
            <person name="Salamov A."/>
            <person name="Wisecaver J."/>
            <person name="Long T.M."/>
            <person name="Aerts A.L."/>
            <person name="Barry K."/>
            <person name="Choi C."/>
            <person name="Clum A."/>
            <person name="Coughlan A.Y."/>
            <person name="Deshpande S."/>
            <person name="Douglass A.P."/>
            <person name="Hanson S.J."/>
            <person name="Klenk H.-P."/>
            <person name="LaButti K."/>
            <person name="Lapidus A."/>
            <person name="Lindquist E."/>
            <person name="Lipzen A."/>
            <person name="Meier-kolthoff J.P."/>
            <person name="Ohm R.A."/>
            <person name="Otillar R.P."/>
            <person name="Pangilinan J."/>
            <person name="Peng Y."/>
            <person name="Rokas A."/>
            <person name="Rosa C.A."/>
            <person name="Scheuner C."/>
            <person name="Sibirny A.A."/>
            <person name="Slot J.C."/>
            <person name="Stielow J.B."/>
            <person name="Sun H."/>
            <person name="Kurtzman C.P."/>
            <person name="Blackwell M."/>
            <person name="Grigoriev I.V."/>
            <person name="Jeffries T.W."/>
        </authorList>
    </citation>
    <scope>NUCLEOTIDE SEQUENCE [LARGE SCALE GENOMIC DNA]</scope>
    <source>
        <strain evidence="8 9">NRRL YB-4993</strain>
    </source>
</reference>
<dbReference type="RefSeq" id="XP_018712477.1">
    <property type="nucleotide sequence ID" value="XM_018853873.1"/>
</dbReference>
<evidence type="ECO:0000256" key="2">
    <source>
        <dbReference type="ARBA" id="ARBA00018339"/>
    </source>
</evidence>
<protein>
    <recommendedName>
        <fullName evidence="2 5">Ribosome biogenesis protein NOP53</fullName>
    </recommendedName>
</protein>
<feature type="region of interest" description="Disordered" evidence="7">
    <location>
        <begin position="224"/>
        <end position="247"/>
    </location>
</feature>
<sequence length="393" mass="44846">MDAKTKTQSLRKGKKAWRKNILVDDINLALDANRERQVLHGDDTDGDFVIDTEGSSRPKNAVSVLKTTEILANKSKVPALASRKTKLKVSKARAEKLMILAGRLATGSKGKARTDTEGLVKGSNVDLWAEDDTSASKKINEPTRISFTKASKAPATLKHQPLHLHTEAEVDDLVHAGKSYNPSVEAWKSLVDREYVLENDAQMKVQALEQEQERIQHLMETLKDDELDGGESSAEEDVAEPEDPEEKYRLSVNERTEVKRKTRTQKNREARHKQQLELLKKMRELKSQLRDLQNLLAIQQEVAEKAALQDQKPRVPKKYKSHSKHEPLFTPIEVKLLDELTNNLRAVKPEGNPFYEQMYKLQMSGKVEARVPVAPRKRYKQKLTEKWSYKQFK</sequence>
<comment type="function">
    <text evidence="5">May play a role in ribosome biogenesis.</text>
</comment>
<comment type="caution">
    <text evidence="8">The sequence shown here is derived from an EMBL/GenBank/DDBJ whole genome shotgun (WGS) entry which is preliminary data.</text>
</comment>
<keyword evidence="4 5" id="KW-0539">Nucleus</keyword>
<feature type="coiled-coil region" evidence="6">
    <location>
        <begin position="275"/>
        <end position="309"/>
    </location>
</feature>
<dbReference type="EMBL" id="LXTC01000002">
    <property type="protein sequence ID" value="OBA21981.1"/>
    <property type="molecule type" value="Genomic_DNA"/>
</dbReference>
<dbReference type="GeneID" id="30026849"/>
<evidence type="ECO:0000256" key="6">
    <source>
        <dbReference type="SAM" id="Coils"/>
    </source>
</evidence>
<dbReference type="GO" id="GO:0008097">
    <property type="term" value="F:5S rRNA binding"/>
    <property type="evidence" value="ECO:0007669"/>
    <property type="project" value="TreeGrafter"/>
</dbReference>
<dbReference type="GO" id="GO:0005654">
    <property type="term" value="C:nucleoplasm"/>
    <property type="evidence" value="ECO:0007669"/>
    <property type="project" value="UniProtKB-SubCell"/>
</dbReference>
<dbReference type="Pfam" id="PF07767">
    <property type="entry name" value="Nop53"/>
    <property type="match status" value="1"/>
</dbReference>
<name>A0A1A0HD89_9ASCO</name>
<dbReference type="GO" id="GO:0000027">
    <property type="term" value="P:ribosomal large subunit assembly"/>
    <property type="evidence" value="ECO:0007669"/>
    <property type="project" value="UniProtKB-UniRule"/>
</dbReference>
<organism evidence="8 9">
    <name type="scientific">Metschnikowia bicuspidata var. bicuspidata NRRL YB-4993</name>
    <dbReference type="NCBI Taxonomy" id="869754"/>
    <lineage>
        <taxon>Eukaryota</taxon>
        <taxon>Fungi</taxon>
        <taxon>Dikarya</taxon>
        <taxon>Ascomycota</taxon>
        <taxon>Saccharomycotina</taxon>
        <taxon>Pichiomycetes</taxon>
        <taxon>Metschnikowiaceae</taxon>
        <taxon>Metschnikowia</taxon>
    </lineage>
</organism>
<dbReference type="GO" id="GO:0005730">
    <property type="term" value="C:nucleolus"/>
    <property type="evidence" value="ECO:0007669"/>
    <property type="project" value="UniProtKB-SubCell"/>
</dbReference>
<dbReference type="PANTHER" id="PTHR14211">
    <property type="entry name" value="GLIOMA SUPPRESSOR CANDIDATE REGION GENE 2"/>
    <property type="match status" value="1"/>
</dbReference>
<proteinExistence type="inferred from homology"/>
<dbReference type="PANTHER" id="PTHR14211:SF7">
    <property type="entry name" value="RIBOSOME BIOGENESIS PROTEIN NOP53"/>
    <property type="match status" value="1"/>
</dbReference>
<evidence type="ECO:0000313" key="9">
    <source>
        <dbReference type="Proteomes" id="UP000092555"/>
    </source>
</evidence>
<dbReference type="GO" id="GO:0000460">
    <property type="term" value="P:maturation of 5.8S rRNA"/>
    <property type="evidence" value="ECO:0007669"/>
    <property type="project" value="EnsemblFungi"/>
</dbReference>
<evidence type="ECO:0000256" key="1">
    <source>
        <dbReference type="ARBA" id="ARBA00008838"/>
    </source>
</evidence>
<evidence type="ECO:0000313" key="8">
    <source>
        <dbReference type="EMBL" id="OBA21981.1"/>
    </source>
</evidence>
<dbReference type="GO" id="GO:0000463">
    <property type="term" value="P:maturation of LSU-rRNA from tricistronic rRNA transcript (SSU-rRNA, 5.8S rRNA, LSU-rRNA)"/>
    <property type="evidence" value="ECO:0007669"/>
    <property type="project" value="EnsemblFungi"/>
</dbReference>
<dbReference type="GO" id="GO:0000176">
    <property type="term" value="C:nuclear exosome (RNase complex)"/>
    <property type="evidence" value="ECO:0007669"/>
    <property type="project" value="EnsemblFungi"/>
</dbReference>
<evidence type="ECO:0000256" key="3">
    <source>
        <dbReference type="ARBA" id="ARBA00022517"/>
    </source>
</evidence>
<keyword evidence="3 5" id="KW-0690">Ribosome biogenesis</keyword>
<dbReference type="PIRSF" id="PIRSF017302">
    <property type="entry name" value="Gltscr2"/>
    <property type="match status" value="1"/>
</dbReference>
<evidence type="ECO:0000256" key="7">
    <source>
        <dbReference type="SAM" id="MobiDB-lite"/>
    </source>
</evidence>
<dbReference type="InterPro" id="IPR011687">
    <property type="entry name" value="Nop53/GLTSCR2"/>
</dbReference>
<accession>A0A1A0HD89</accession>
<dbReference type="AlphaFoldDB" id="A0A1A0HD89"/>
<dbReference type="STRING" id="869754.A0A1A0HD89"/>
<dbReference type="GO" id="GO:0000055">
    <property type="term" value="P:ribosomal large subunit export from nucleus"/>
    <property type="evidence" value="ECO:0007669"/>
    <property type="project" value="EnsemblFungi"/>
</dbReference>
<keyword evidence="6" id="KW-0175">Coiled coil</keyword>
<comment type="similarity">
    <text evidence="1 5">Belongs to the NOP53 family.</text>
</comment>
<feature type="compositionally biased region" description="Acidic residues" evidence="7">
    <location>
        <begin position="225"/>
        <end position="245"/>
    </location>
</feature>
<evidence type="ECO:0000256" key="4">
    <source>
        <dbReference type="ARBA" id="ARBA00023242"/>
    </source>
</evidence>
<gene>
    <name evidence="8" type="ORF">METBIDRAFT_10887</name>
</gene>
<dbReference type="Proteomes" id="UP000092555">
    <property type="component" value="Unassembled WGS sequence"/>
</dbReference>
<keyword evidence="9" id="KW-1185">Reference proteome</keyword>
<dbReference type="OrthoDB" id="5072at2759"/>
<evidence type="ECO:0000256" key="5">
    <source>
        <dbReference type="PIRNR" id="PIRNR017302"/>
    </source>
</evidence>